<proteinExistence type="predicted"/>
<gene>
    <name evidence="1" type="ORF">COA96_15775</name>
</gene>
<reference evidence="2" key="1">
    <citation type="submission" date="2017-08" db="EMBL/GenBank/DDBJ databases">
        <title>A dynamic microbial community with high functional redundancy inhabits the cold, oxic subseafloor aquifer.</title>
        <authorList>
            <person name="Tully B.J."/>
            <person name="Wheat C.G."/>
            <person name="Glazer B.T."/>
            <person name="Huber J.A."/>
        </authorList>
    </citation>
    <scope>NUCLEOTIDE SEQUENCE [LARGE SCALE GENOMIC DNA]</scope>
</reference>
<organism evidence="1 2">
    <name type="scientific">SAR86 cluster bacterium</name>
    <dbReference type="NCBI Taxonomy" id="2030880"/>
    <lineage>
        <taxon>Bacteria</taxon>
        <taxon>Pseudomonadati</taxon>
        <taxon>Pseudomonadota</taxon>
        <taxon>Gammaproteobacteria</taxon>
        <taxon>SAR86 cluster</taxon>
    </lineage>
</organism>
<dbReference type="AlphaFoldDB" id="A0A2A5AP52"/>
<dbReference type="EMBL" id="NVVJ01000079">
    <property type="protein sequence ID" value="PCJ20518.1"/>
    <property type="molecule type" value="Genomic_DNA"/>
</dbReference>
<dbReference type="PROSITE" id="PS51257">
    <property type="entry name" value="PROKAR_LIPOPROTEIN"/>
    <property type="match status" value="1"/>
</dbReference>
<protein>
    <submittedName>
        <fullName evidence="1">Uncharacterized protein</fullName>
    </submittedName>
</protein>
<evidence type="ECO:0000313" key="1">
    <source>
        <dbReference type="EMBL" id="PCJ20518.1"/>
    </source>
</evidence>
<accession>A0A2A5AP52</accession>
<name>A0A2A5AP52_9GAMM</name>
<comment type="caution">
    <text evidence="1">The sequence shown here is derived from an EMBL/GenBank/DDBJ whole genome shotgun (WGS) entry which is preliminary data.</text>
</comment>
<sequence>MKILTLIFITLFATACGEQTAPIQKPQLQSVFILFENGGTIAEADQDDARNTMLNLLQQLSEMDRRKATRNAQINIVLGALPNRIAWSGTPRQLLEQVEDIKALLTFKQSFNDLVMAFDQIQTTINLTQPDDIRLYWIGSTVHVPFQDTGTAITVEVPQPVPDNLALSSFADVLSVLKVYRVHEDQDQILLAYFAAQGVLTRAREGSLDFSLFGSAQTKSSLSDLL</sequence>
<dbReference type="Proteomes" id="UP000218327">
    <property type="component" value="Unassembled WGS sequence"/>
</dbReference>
<evidence type="ECO:0000313" key="2">
    <source>
        <dbReference type="Proteomes" id="UP000218327"/>
    </source>
</evidence>